<dbReference type="PROSITE" id="PS51257">
    <property type="entry name" value="PROKAR_LIPOPROTEIN"/>
    <property type="match status" value="1"/>
</dbReference>
<keyword evidence="1" id="KW-1133">Transmembrane helix</keyword>
<dbReference type="EMBL" id="KZ805407">
    <property type="protein sequence ID" value="PVH98737.1"/>
    <property type="molecule type" value="Genomic_DNA"/>
</dbReference>
<reference evidence="2 3" key="1">
    <citation type="journal article" date="2018" name="Sci. Rep.">
        <title>Comparative genomics provides insights into the lifestyle and reveals functional heterogeneity of dark septate endophytic fungi.</title>
        <authorList>
            <person name="Knapp D.G."/>
            <person name="Nemeth J.B."/>
            <person name="Barry K."/>
            <person name="Hainaut M."/>
            <person name="Henrissat B."/>
            <person name="Johnson J."/>
            <person name="Kuo A."/>
            <person name="Lim J.H.P."/>
            <person name="Lipzen A."/>
            <person name="Nolan M."/>
            <person name="Ohm R.A."/>
            <person name="Tamas L."/>
            <person name="Grigoriev I.V."/>
            <person name="Spatafora J.W."/>
            <person name="Nagy L.G."/>
            <person name="Kovacs G.M."/>
        </authorList>
    </citation>
    <scope>NUCLEOTIDE SEQUENCE [LARGE SCALE GENOMIC DNA]</scope>
    <source>
        <strain evidence="2 3">DSE2036</strain>
    </source>
</reference>
<name>A0A2V1DKK9_9PLEO</name>
<accession>A0A2V1DKK9</accession>
<keyword evidence="1" id="KW-0472">Membrane</keyword>
<evidence type="ECO:0000313" key="2">
    <source>
        <dbReference type="EMBL" id="PVH98737.1"/>
    </source>
</evidence>
<sequence length="54" mass="6238">MARVARPPSLCRSRAQELVSFGYVHVFFLACARVLAMYRITANGRFGVLDFYFY</sequence>
<keyword evidence="3" id="KW-1185">Reference proteome</keyword>
<evidence type="ECO:0000313" key="3">
    <source>
        <dbReference type="Proteomes" id="UP000244855"/>
    </source>
</evidence>
<organism evidence="2 3">
    <name type="scientific">Periconia macrospinosa</name>
    <dbReference type="NCBI Taxonomy" id="97972"/>
    <lineage>
        <taxon>Eukaryota</taxon>
        <taxon>Fungi</taxon>
        <taxon>Dikarya</taxon>
        <taxon>Ascomycota</taxon>
        <taxon>Pezizomycotina</taxon>
        <taxon>Dothideomycetes</taxon>
        <taxon>Pleosporomycetidae</taxon>
        <taxon>Pleosporales</taxon>
        <taxon>Massarineae</taxon>
        <taxon>Periconiaceae</taxon>
        <taxon>Periconia</taxon>
    </lineage>
</organism>
<dbReference type="AlphaFoldDB" id="A0A2V1DKK9"/>
<protein>
    <submittedName>
        <fullName evidence="2">Uncharacterized protein</fullName>
    </submittedName>
</protein>
<feature type="transmembrane region" description="Helical" evidence="1">
    <location>
        <begin position="21"/>
        <end position="40"/>
    </location>
</feature>
<keyword evidence="1" id="KW-0812">Transmembrane</keyword>
<proteinExistence type="predicted"/>
<dbReference type="Proteomes" id="UP000244855">
    <property type="component" value="Unassembled WGS sequence"/>
</dbReference>
<evidence type="ECO:0000256" key="1">
    <source>
        <dbReference type="SAM" id="Phobius"/>
    </source>
</evidence>
<gene>
    <name evidence="2" type="ORF">DM02DRAFT_615575</name>
</gene>